<proteinExistence type="predicted"/>
<reference evidence="2" key="1">
    <citation type="submission" date="2023-04" db="EMBL/GenBank/DDBJ databases">
        <title>Chromosome-level genome of Chaenocephalus aceratus.</title>
        <authorList>
            <person name="Park H."/>
        </authorList>
    </citation>
    <scope>NUCLEOTIDE SEQUENCE</scope>
    <source>
        <strain evidence="2">DE</strain>
        <tissue evidence="2">Muscle</tissue>
    </source>
</reference>
<name>A0AAD9B3E8_DISEL</name>
<organism evidence="2 3">
    <name type="scientific">Dissostichus eleginoides</name>
    <name type="common">Patagonian toothfish</name>
    <name type="synonym">Dissostichus amissus</name>
    <dbReference type="NCBI Taxonomy" id="100907"/>
    <lineage>
        <taxon>Eukaryota</taxon>
        <taxon>Metazoa</taxon>
        <taxon>Chordata</taxon>
        <taxon>Craniata</taxon>
        <taxon>Vertebrata</taxon>
        <taxon>Euteleostomi</taxon>
        <taxon>Actinopterygii</taxon>
        <taxon>Neopterygii</taxon>
        <taxon>Teleostei</taxon>
        <taxon>Neoteleostei</taxon>
        <taxon>Acanthomorphata</taxon>
        <taxon>Eupercaria</taxon>
        <taxon>Perciformes</taxon>
        <taxon>Notothenioidei</taxon>
        <taxon>Nototheniidae</taxon>
        <taxon>Dissostichus</taxon>
    </lineage>
</organism>
<protein>
    <submittedName>
        <fullName evidence="2">Thymidylate kinase</fullName>
    </submittedName>
</protein>
<comment type="caution">
    <text evidence="2">The sequence shown here is derived from an EMBL/GenBank/DDBJ whole genome shotgun (WGS) entry which is preliminary data.</text>
</comment>
<gene>
    <name evidence="2" type="ORF">KUDE01_031878</name>
</gene>
<evidence type="ECO:0000256" key="1">
    <source>
        <dbReference type="SAM" id="MobiDB-lite"/>
    </source>
</evidence>
<dbReference type="AlphaFoldDB" id="A0AAD9B3E8"/>
<feature type="compositionally biased region" description="Basic and acidic residues" evidence="1">
    <location>
        <begin position="46"/>
        <end position="64"/>
    </location>
</feature>
<dbReference type="EMBL" id="JASDAP010000137">
    <property type="protein sequence ID" value="KAK1875409.1"/>
    <property type="molecule type" value="Genomic_DNA"/>
</dbReference>
<dbReference type="GO" id="GO:0016301">
    <property type="term" value="F:kinase activity"/>
    <property type="evidence" value="ECO:0007669"/>
    <property type="project" value="UniProtKB-KW"/>
</dbReference>
<evidence type="ECO:0000313" key="2">
    <source>
        <dbReference type="EMBL" id="KAK1875409.1"/>
    </source>
</evidence>
<sequence>MMAIREALYDQINPQNDKFSSRVSSITLTTTGRSPRGCLMSIREALHHPHNHGKESQRMLDVHKGSPPSPSQPREGVPEDA</sequence>
<dbReference type="Proteomes" id="UP001228049">
    <property type="component" value="Unassembled WGS sequence"/>
</dbReference>
<accession>A0AAD9B3E8</accession>
<evidence type="ECO:0000313" key="3">
    <source>
        <dbReference type="Proteomes" id="UP001228049"/>
    </source>
</evidence>
<keyword evidence="3" id="KW-1185">Reference proteome</keyword>
<feature type="region of interest" description="Disordered" evidence="1">
    <location>
        <begin position="46"/>
        <end position="81"/>
    </location>
</feature>
<keyword evidence="2" id="KW-0418">Kinase</keyword>
<keyword evidence="2" id="KW-0808">Transferase</keyword>